<proteinExistence type="predicted"/>
<name>A0ABM8RPS4_9BACT</name>
<organism evidence="1 2">
    <name type="scientific">Nitrospira defluvii</name>
    <dbReference type="NCBI Taxonomy" id="330214"/>
    <lineage>
        <taxon>Bacteria</taxon>
        <taxon>Pseudomonadati</taxon>
        <taxon>Nitrospirota</taxon>
        <taxon>Nitrospiria</taxon>
        <taxon>Nitrospirales</taxon>
        <taxon>Nitrospiraceae</taxon>
        <taxon>Nitrospira</taxon>
    </lineage>
</organism>
<protein>
    <submittedName>
        <fullName evidence="1">Uncharacterized protein</fullName>
    </submittedName>
</protein>
<accession>A0ABM8RPS4</accession>
<reference evidence="1 2" key="1">
    <citation type="submission" date="2021-02" db="EMBL/GenBank/DDBJ databases">
        <authorList>
            <person name="Han P."/>
        </authorList>
    </citation>
    <scope>NUCLEOTIDE SEQUENCE [LARGE SCALE GENOMIC DNA]</scope>
    <source>
        <strain evidence="1">Candidatus Nitrospira sp. ZN2</strain>
    </source>
</reference>
<dbReference type="EMBL" id="CAJNBJ010000017">
    <property type="protein sequence ID" value="CAE6765276.1"/>
    <property type="molecule type" value="Genomic_DNA"/>
</dbReference>
<sequence length="62" mass="6748">MWQIGGQMSAIRNKNGGTLWILGKCRFEGYNSDYGIDQIHLLAGEGAMVGIPPGLSRLLDAR</sequence>
<dbReference type="Proteomes" id="UP000675880">
    <property type="component" value="Unassembled WGS sequence"/>
</dbReference>
<evidence type="ECO:0000313" key="1">
    <source>
        <dbReference type="EMBL" id="CAE6765276.1"/>
    </source>
</evidence>
<evidence type="ECO:0000313" key="2">
    <source>
        <dbReference type="Proteomes" id="UP000675880"/>
    </source>
</evidence>
<keyword evidence="2" id="KW-1185">Reference proteome</keyword>
<comment type="caution">
    <text evidence="1">The sequence shown here is derived from an EMBL/GenBank/DDBJ whole genome shotgun (WGS) entry which is preliminary data.</text>
</comment>
<gene>
    <name evidence="1" type="ORF">NSPZN2_40008</name>
</gene>